<comment type="similarity">
    <text evidence="2">Belongs to the autoinducer-2 exporter (AI-2E) (TC 2.A.86) family.</text>
</comment>
<dbReference type="InterPro" id="IPR014227">
    <property type="entry name" value="YtvI-like"/>
</dbReference>
<keyword evidence="8" id="KW-1185">Reference proteome</keyword>
<dbReference type="NCBIfam" id="TIGR02872">
    <property type="entry name" value="spore_ytvI"/>
    <property type="match status" value="1"/>
</dbReference>
<feature type="transmembrane region" description="Helical" evidence="6">
    <location>
        <begin position="12"/>
        <end position="30"/>
    </location>
</feature>
<dbReference type="GO" id="GO:0016020">
    <property type="term" value="C:membrane"/>
    <property type="evidence" value="ECO:0007669"/>
    <property type="project" value="UniProtKB-SubCell"/>
</dbReference>
<reference evidence="7" key="1">
    <citation type="journal article" date="2014" name="Int. J. Syst. Evol. Microbiol.">
        <title>Complete genome sequence of Corynebacterium casei LMG S-19264T (=DSM 44701T), isolated from a smear-ripened cheese.</title>
        <authorList>
            <consortium name="US DOE Joint Genome Institute (JGI-PGF)"/>
            <person name="Walter F."/>
            <person name="Albersmeier A."/>
            <person name="Kalinowski J."/>
            <person name="Ruckert C."/>
        </authorList>
    </citation>
    <scope>NUCLEOTIDE SEQUENCE</scope>
    <source>
        <strain evidence="7">CGMCC 1.12987</strain>
    </source>
</reference>
<dbReference type="Pfam" id="PF01594">
    <property type="entry name" value="AI-2E_transport"/>
    <property type="match status" value="1"/>
</dbReference>
<dbReference type="AlphaFoldDB" id="A0A917D7B4"/>
<dbReference type="EMBL" id="BMGR01000011">
    <property type="protein sequence ID" value="GGG13330.1"/>
    <property type="molecule type" value="Genomic_DNA"/>
</dbReference>
<feature type="transmembrane region" description="Helical" evidence="6">
    <location>
        <begin position="165"/>
        <end position="189"/>
    </location>
</feature>
<feature type="transmembrane region" description="Helical" evidence="6">
    <location>
        <begin position="328"/>
        <end position="353"/>
    </location>
</feature>
<dbReference type="InterPro" id="IPR002549">
    <property type="entry name" value="AI-2E-like"/>
</dbReference>
<dbReference type="PANTHER" id="PTHR21716">
    <property type="entry name" value="TRANSMEMBRANE PROTEIN"/>
    <property type="match status" value="1"/>
</dbReference>
<feature type="transmembrane region" description="Helical" evidence="6">
    <location>
        <begin position="288"/>
        <end position="308"/>
    </location>
</feature>
<dbReference type="PANTHER" id="PTHR21716:SF68">
    <property type="entry name" value="TRANSPORT PROTEIN YTVI-RELATED"/>
    <property type="match status" value="1"/>
</dbReference>
<organism evidence="7 8">
    <name type="scientific">Paenibacillus abyssi</name>
    <dbReference type="NCBI Taxonomy" id="1340531"/>
    <lineage>
        <taxon>Bacteria</taxon>
        <taxon>Bacillati</taxon>
        <taxon>Bacillota</taxon>
        <taxon>Bacilli</taxon>
        <taxon>Bacillales</taxon>
        <taxon>Paenibacillaceae</taxon>
        <taxon>Paenibacillus</taxon>
    </lineage>
</organism>
<dbReference type="GO" id="GO:0055085">
    <property type="term" value="P:transmembrane transport"/>
    <property type="evidence" value="ECO:0007669"/>
    <property type="project" value="TreeGrafter"/>
</dbReference>
<feature type="transmembrane region" description="Helical" evidence="6">
    <location>
        <begin position="231"/>
        <end position="250"/>
    </location>
</feature>
<proteinExistence type="inferred from homology"/>
<comment type="subcellular location">
    <subcellularLocation>
        <location evidence="1">Membrane</location>
        <topology evidence="1">Multi-pass membrane protein</topology>
    </subcellularLocation>
</comment>
<evidence type="ECO:0000313" key="8">
    <source>
        <dbReference type="Proteomes" id="UP000644756"/>
    </source>
</evidence>
<evidence type="ECO:0000256" key="4">
    <source>
        <dbReference type="ARBA" id="ARBA00022989"/>
    </source>
</evidence>
<keyword evidence="5 6" id="KW-0472">Membrane</keyword>
<keyword evidence="3 6" id="KW-0812">Transmembrane</keyword>
<sequence length="373" mass="41730">MNRTHRQRLVRTLIVITVAIGLFTLFYFVIPLIYPFLLAWLLAYLMNPLVRFLQKKARLPRWLAVTLTLLLFLGSIIAVVTALITKVVTEIMALSQSMDGIIRFWQERYEQFIQSAEVQGVINWISTIYDENPDYQQTINTRLNESADTVAQISSDVLATFFNGIISFIAALPSFATILIVILLGAFFISKDWSRHKERFSSLLPEGIRKTTGIVWKDLIQALFGYLQAQFIMISITAVVVIIGLFVLGVNYAITIGLLIGLVDLLPYLGVGAVMVPWIVYQFIYGDLYLAIGLTILYAVIFIVRSLIEPKVLASSIGLDALYTLIAMFVGLKLFGVLGLIIGPVSLVILITLNRANVFKDIKRYIKGSPSAP</sequence>
<evidence type="ECO:0000313" key="7">
    <source>
        <dbReference type="EMBL" id="GGG13330.1"/>
    </source>
</evidence>
<dbReference type="Proteomes" id="UP000644756">
    <property type="component" value="Unassembled WGS sequence"/>
</dbReference>
<gene>
    <name evidence="7" type="ORF">GCM10010916_32860</name>
</gene>
<evidence type="ECO:0000256" key="1">
    <source>
        <dbReference type="ARBA" id="ARBA00004141"/>
    </source>
</evidence>
<feature type="transmembrane region" description="Helical" evidence="6">
    <location>
        <begin position="256"/>
        <end position="281"/>
    </location>
</feature>
<accession>A0A917D7B4</accession>
<evidence type="ECO:0000256" key="3">
    <source>
        <dbReference type="ARBA" id="ARBA00022692"/>
    </source>
</evidence>
<evidence type="ECO:0000256" key="5">
    <source>
        <dbReference type="ARBA" id="ARBA00023136"/>
    </source>
</evidence>
<comment type="caution">
    <text evidence="7">The sequence shown here is derived from an EMBL/GenBank/DDBJ whole genome shotgun (WGS) entry which is preliminary data.</text>
</comment>
<keyword evidence="4 6" id="KW-1133">Transmembrane helix</keyword>
<protein>
    <submittedName>
        <fullName evidence="7">Sporulation integral membrane protein YtvI</fullName>
    </submittedName>
</protein>
<name>A0A917D7B4_9BACL</name>
<dbReference type="RefSeq" id="WP_229725354.1">
    <property type="nucleotide sequence ID" value="NZ_BMGR01000011.1"/>
</dbReference>
<evidence type="ECO:0000256" key="6">
    <source>
        <dbReference type="SAM" id="Phobius"/>
    </source>
</evidence>
<feature type="transmembrane region" description="Helical" evidence="6">
    <location>
        <begin position="62"/>
        <end position="84"/>
    </location>
</feature>
<reference evidence="7" key="2">
    <citation type="submission" date="2020-09" db="EMBL/GenBank/DDBJ databases">
        <authorList>
            <person name="Sun Q."/>
            <person name="Zhou Y."/>
        </authorList>
    </citation>
    <scope>NUCLEOTIDE SEQUENCE</scope>
    <source>
        <strain evidence="7">CGMCC 1.12987</strain>
    </source>
</reference>
<evidence type="ECO:0000256" key="2">
    <source>
        <dbReference type="ARBA" id="ARBA00009773"/>
    </source>
</evidence>